<dbReference type="AlphaFoldDB" id="A0A9P6PQ51"/>
<evidence type="ECO:0000313" key="1">
    <source>
        <dbReference type="EMBL" id="KAG0251101.1"/>
    </source>
</evidence>
<dbReference type="EMBL" id="JAAAJB010000790">
    <property type="protein sequence ID" value="KAG0251101.1"/>
    <property type="molecule type" value="Genomic_DNA"/>
</dbReference>
<dbReference type="PANTHER" id="PTHR28254:SF1">
    <property type="entry name" value="CYTOCHROME B-C1 COMPLEX SUBUNIT 10, MITOCHONDRIAL"/>
    <property type="match status" value="1"/>
</dbReference>
<evidence type="ECO:0000313" key="2">
    <source>
        <dbReference type="Proteomes" id="UP000807716"/>
    </source>
</evidence>
<name>A0A9P6PQ51_9FUNG</name>
<dbReference type="GO" id="GO:0005739">
    <property type="term" value="C:mitochondrion"/>
    <property type="evidence" value="ECO:0007669"/>
    <property type="project" value="GOC"/>
</dbReference>
<dbReference type="InterPro" id="IPR019182">
    <property type="entry name" value="Cytochrome_b-c1_su10_fun"/>
</dbReference>
<gene>
    <name evidence="1" type="ORF">DFQ27_009009</name>
</gene>
<protein>
    <submittedName>
        <fullName evidence="1">Uncharacterized protein</fullName>
    </submittedName>
</protein>
<dbReference type="Proteomes" id="UP000807716">
    <property type="component" value="Unassembled WGS sequence"/>
</dbReference>
<proteinExistence type="predicted"/>
<sequence>MAGPRIVTYSTRVLGANPENVRRWSAAAARFGVASGAAVLFIVECIPRGKTDVFSKLPVVGDYWAAYRKEDEAQ</sequence>
<dbReference type="Pfam" id="PF09796">
    <property type="entry name" value="QCR10"/>
    <property type="match status" value="1"/>
</dbReference>
<dbReference type="OrthoDB" id="2391627at2759"/>
<comment type="caution">
    <text evidence="1">The sequence shown here is derived from an EMBL/GenBank/DDBJ whole genome shotgun (WGS) entry which is preliminary data.</text>
</comment>
<keyword evidence="2" id="KW-1185">Reference proteome</keyword>
<dbReference type="GO" id="GO:0006122">
    <property type="term" value="P:mitochondrial electron transport, ubiquinol to cytochrome c"/>
    <property type="evidence" value="ECO:0007669"/>
    <property type="project" value="InterPro"/>
</dbReference>
<organism evidence="1 2">
    <name type="scientific">Actinomortierella ambigua</name>
    <dbReference type="NCBI Taxonomy" id="1343610"/>
    <lineage>
        <taxon>Eukaryota</taxon>
        <taxon>Fungi</taxon>
        <taxon>Fungi incertae sedis</taxon>
        <taxon>Mucoromycota</taxon>
        <taxon>Mortierellomycotina</taxon>
        <taxon>Mortierellomycetes</taxon>
        <taxon>Mortierellales</taxon>
        <taxon>Mortierellaceae</taxon>
        <taxon>Actinomortierella</taxon>
    </lineage>
</organism>
<reference evidence="1" key="1">
    <citation type="journal article" date="2020" name="Fungal Divers.">
        <title>Resolving the Mortierellaceae phylogeny through synthesis of multi-gene phylogenetics and phylogenomics.</title>
        <authorList>
            <person name="Vandepol N."/>
            <person name="Liber J."/>
            <person name="Desiro A."/>
            <person name="Na H."/>
            <person name="Kennedy M."/>
            <person name="Barry K."/>
            <person name="Grigoriev I.V."/>
            <person name="Miller A.N."/>
            <person name="O'Donnell K."/>
            <person name="Stajich J.E."/>
            <person name="Bonito G."/>
        </authorList>
    </citation>
    <scope>NUCLEOTIDE SEQUENCE</scope>
    <source>
        <strain evidence="1">BC1065</strain>
    </source>
</reference>
<accession>A0A9P6PQ51</accession>
<dbReference type="PANTHER" id="PTHR28254">
    <property type="entry name" value="CYTOCHROME B-C1 COMPLEX SUBUNIT 10"/>
    <property type="match status" value="1"/>
</dbReference>